<dbReference type="InterPro" id="IPR024185">
    <property type="entry name" value="FTHF_cligase-like_sf"/>
</dbReference>
<organism evidence="5 6">
    <name type="scientific">Isoalcanivorax beigongshangi</name>
    <dbReference type="NCBI Taxonomy" id="3238810"/>
    <lineage>
        <taxon>Bacteria</taxon>
        <taxon>Pseudomonadati</taxon>
        <taxon>Pseudomonadota</taxon>
        <taxon>Gammaproteobacteria</taxon>
        <taxon>Oceanospirillales</taxon>
        <taxon>Alcanivoracaceae</taxon>
        <taxon>Isoalcanivorax</taxon>
    </lineage>
</organism>
<evidence type="ECO:0000256" key="3">
    <source>
        <dbReference type="ARBA" id="ARBA00022840"/>
    </source>
</evidence>
<comment type="caution">
    <text evidence="5">The sequence shown here is derived from an EMBL/GenBank/DDBJ whole genome shotgun (WGS) entry which is preliminary data.</text>
</comment>
<dbReference type="PANTHER" id="PTHR23407">
    <property type="entry name" value="ATPASE INHIBITOR/5-FORMYLTETRAHYDROFOLATE CYCLO-LIGASE"/>
    <property type="match status" value="1"/>
</dbReference>
<dbReference type="PANTHER" id="PTHR23407:SF1">
    <property type="entry name" value="5-FORMYLTETRAHYDROFOLATE CYCLO-LIGASE"/>
    <property type="match status" value="1"/>
</dbReference>
<dbReference type="InterPro" id="IPR037171">
    <property type="entry name" value="NagB/RpiA_transferase-like"/>
</dbReference>
<keyword evidence="3 4" id="KW-0067">ATP-binding</keyword>
<keyword evidence="2 4" id="KW-0547">Nucleotide-binding</keyword>
<dbReference type="EMBL" id="JBGCUO010000002">
    <property type="protein sequence ID" value="MEY1662859.1"/>
    <property type="molecule type" value="Genomic_DNA"/>
</dbReference>
<evidence type="ECO:0000256" key="2">
    <source>
        <dbReference type="ARBA" id="ARBA00022741"/>
    </source>
</evidence>
<evidence type="ECO:0000256" key="1">
    <source>
        <dbReference type="ARBA" id="ARBA00010638"/>
    </source>
</evidence>
<keyword evidence="5" id="KW-0436">Ligase</keyword>
<dbReference type="GO" id="GO:0030272">
    <property type="term" value="F:5-formyltetrahydrofolate cyclo-ligase activity"/>
    <property type="evidence" value="ECO:0007669"/>
    <property type="project" value="UniProtKB-EC"/>
</dbReference>
<keyword evidence="4" id="KW-0460">Magnesium</keyword>
<comment type="catalytic activity">
    <reaction evidence="4">
        <text>(6S)-5-formyl-5,6,7,8-tetrahydrofolate + ATP = (6R)-5,10-methenyltetrahydrofolate + ADP + phosphate</text>
        <dbReference type="Rhea" id="RHEA:10488"/>
        <dbReference type="ChEBI" id="CHEBI:30616"/>
        <dbReference type="ChEBI" id="CHEBI:43474"/>
        <dbReference type="ChEBI" id="CHEBI:57455"/>
        <dbReference type="ChEBI" id="CHEBI:57457"/>
        <dbReference type="ChEBI" id="CHEBI:456216"/>
        <dbReference type="EC" id="6.3.3.2"/>
    </reaction>
</comment>
<comment type="cofactor">
    <cofactor evidence="4">
        <name>Mg(2+)</name>
        <dbReference type="ChEBI" id="CHEBI:18420"/>
    </cofactor>
</comment>
<dbReference type="Proteomes" id="UP001562065">
    <property type="component" value="Unassembled WGS sequence"/>
</dbReference>
<dbReference type="InterPro" id="IPR002698">
    <property type="entry name" value="FTHF_cligase"/>
</dbReference>
<name>A0ABV4AJ59_9GAMM</name>
<dbReference type="PIRSF" id="PIRSF006806">
    <property type="entry name" value="FTHF_cligase"/>
    <property type="match status" value="1"/>
</dbReference>
<dbReference type="RefSeq" id="WP_369456131.1">
    <property type="nucleotide sequence ID" value="NZ_JBGCUO010000002.1"/>
</dbReference>
<dbReference type="NCBIfam" id="TIGR02727">
    <property type="entry name" value="MTHFS_bact"/>
    <property type="match status" value="1"/>
</dbReference>
<comment type="similarity">
    <text evidence="1 4">Belongs to the 5-formyltetrahydrofolate cyclo-ligase family.</text>
</comment>
<dbReference type="EC" id="6.3.3.2" evidence="4"/>
<evidence type="ECO:0000313" key="6">
    <source>
        <dbReference type="Proteomes" id="UP001562065"/>
    </source>
</evidence>
<proteinExistence type="inferred from homology"/>
<keyword evidence="6" id="KW-1185">Reference proteome</keyword>
<evidence type="ECO:0000256" key="4">
    <source>
        <dbReference type="RuleBase" id="RU361279"/>
    </source>
</evidence>
<dbReference type="Gene3D" id="3.40.50.10420">
    <property type="entry name" value="NagB/RpiA/CoA transferase-like"/>
    <property type="match status" value="1"/>
</dbReference>
<sequence>MSDPQFTLLAERRALRRQMRDRRRALSDSQRRRAAARLARHLRSQLLLHGSRRVGLYLPSDGELDATLWARSGPPRQLFLPRLDRLHAGHMHFARWQPDQALVANRYGIDEPAPDQPTALLWSLDLLLIPLVAFDGHGQRLGMGGGFYDRALARLLRQPRRPRLVGVGYRFQQVPELPTAAWDQPLDAVITD</sequence>
<dbReference type="SUPFAM" id="SSF100950">
    <property type="entry name" value="NagB/RpiA/CoA transferase-like"/>
    <property type="match status" value="1"/>
</dbReference>
<keyword evidence="4" id="KW-0479">Metal-binding</keyword>
<protein>
    <recommendedName>
        <fullName evidence="4">5-formyltetrahydrofolate cyclo-ligase</fullName>
        <ecNumber evidence="4">6.3.3.2</ecNumber>
    </recommendedName>
</protein>
<reference evidence="5 6" key="1">
    <citation type="submission" date="2024-07" db="EMBL/GenBank/DDBJ databases">
        <authorList>
            <person name="Ren Q."/>
        </authorList>
    </citation>
    <scope>NUCLEOTIDE SEQUENCE [LARGE SCALE GENOMIC DNA]</scope>
    <source>
        <strain evidence="5 6">REN37</strain>
    </source>
</reference>
<gene>
    <name evidence="5" type="ORF">AB5I84_11920</name>
</gene>
<evidence type="ECO:0000313" key="5">
    <source>
        <dbReference type="EMBL" id="MEY1662859.1"/>
    </source>
</evidence>
<dbReference type="Pfam" id="PF01812">
    <property type="entry name" value="5-FTHF_cyc-lig"/>
    <property type="match status" value="1"/>
</dbReference>
<accession>A0ABV4AJ59</accession>